<name>A0A1B2DST9_9BACL</name>
<dbReference type="EMBL" id="CP016808">
    <property type="protein sequence ID" value="ANY70779.1"/>
    <property type="molecule type" value="Genomic_DNA"/>
</dbReference>
<accession>A0A1B2DST9</accession>
<dbReference type="NCBIfam" id="TIGR02832">
    <property type="entry name" value="spo_yunB"/>
    <property type="match status" value="1"/>
</dbReference>
<organism evidence="2">
    <name type="scientific">Paenibacillus sp. BIHB 4019</name>
    <dbReference type="NCBI Taxonomy" id="1870819"/>
    <lineage>
        <taxon>Bacteria</taxon>
        <taxon>Bacillati</taxon>
        <taxon>Bacillota</taxon>
        <taxon>Bacilli</taxon>
        <taxon>Bacillales</taxon>
        <taxon>Paenibacillaceae</taxon>
        <taxon>Paenibacillus</taxon>
    </lineage>
</organism>
<feature type="region of interest" description="Disordered" evidence="1">
    <location>
        <begin position="221"/>
        <end position="258"/>
    </location>
</feature>
<dbReference type="AlphaFoldDB" id="A0A1B2DST9"/>
<gene>
    <name evidence="2" type="ORF">BBD42_16495</name>
</gene>
<evidence type="ECO:0000313" key="2">
    <source>
        <dbReference type="EMBL" id="ANY70779.1"/>
    </source>
</evidence>
<sequence length="258" mass="28301">MRKLKIWAVIIVLTLLIGGIQSFIYVDRHLREPLTKVAQLRIKQVATQAINKATTEQVASQSEFEKLVDWKMNSNGKVSGFMLNYNEHTKIRAQTIETVQSTLEHLKEIPEHIPIGNALGSPLIASYGPRVPVKFEPVGAVKVDLSTRQQNAGINMILIEVYIHIVAEVAIIIPFETEPQMVETEIPISYLLVVGDVPMYYYDNKGNPVGSSAPGAPNIALPLSKGSGVTQPSDGSMLEEQLDAPVLPAPSAENESEH</sequence>
<dbReference type="Pfam" id="PF09560">
    <property type="entry name" value="Spore_YunB"/>
    <property type="match status" value="1"/>
</dbReference>
<proteinExistence type="predicted"/>
<dbReference type="InterPro" id="IPR014197">
    <property type="entry name" value="Sporulation_prot_YunB"/>
</dbReference>
<protein>
    <submittedName>
        <fullName evidence="2">Sporulation protein YunB</fullName>
    </submittedName>
</protein>
<evidence type="ECO:0000256" key="1">
    <source>
        <dbReference type="SAM" id="MobiDB-lite"/>
    </source>
</evidence>
<dbReference type="PIRSF" id="PIRSF021383">
    <property type="entry name" value="YunB"/>
    <property type="match status" value="1"/>
</dbReference>
<reference evidence="2" key="1">
    <citation type="submission" date="2016-08" db="EMBL/GenBank/DDBJ databases">
        <title>Complete Genome Seqeunce of Paenibacillus sp. BIHB 4019 from tea rhizoplane.</title>
        <authorList>
            <person name="Thakur R."/>
            <person name="Swarnkar M.K."/>
            <person name="Gulati A."/>
        </authorList>
    </citation>
    <scope>NUCLEOTIDE SEQUENCE [LARGE SCALE GENOMIC DNA]</scope>
    <source>
        <strain evidence="2">BIHB4019</strain>
    </source>
</reference>